<name>A0A9Q1ME19_9SOLA</name>
<dbReference type="OrthoDB" id="1752289at2759"/>
<dbReference type="EMBL" id="JAJAGQ010000007">
    <property type="protein sequence ID" value="KAJ8557906.1"/>
    <property type="molecule type" value="Genomic_DNA"/>
</dbReference>
<comment type="caution">
    <text evidence="1">The sequence shown here is derived from an EMBL/GenBank/DDBJ whole genome shotgun (WGS) entry which is preliminary data.</text>
</comment>
<organism evidence="1 2">
    <name type="scientific">Anisodus acutangulus</name>
    <dbReference type="NCBI Taxonomy" id="402998"/>
    <lineage>
        <taxon>Eukaryota</taxon>
        <taxon>Viridiplantae</taxon>
        <taxon>Streptophyta</taxon>
        <taxon>Embryophyta</taxon>
        <taxon>Tracheophyta</taxon>
        <taxon>Spermatophyta</taxon>
        <taxon>Magnoliopsida</taxon>
        <taxon>eudicotyledons</taxon>
        <taxon>Gunneridae</taxon>
        <taxon>Pentapetalae</taxon>
        <taxon>asterids</taxon>
        <taxon>lamiids</taxon>
        <taxon>Solanales</taxon>
        <taxon>Solanaceae</taxon>
        <taxon>Solanoideae</taxon>
        <taxon>Hyoscyameae</taxon>
        <taxon>Anisodus</taxon>
    </lineage>
</organism>
<keyword evidence="2" id="KW-1185">Reference proteome</keyword>
<accession>A0A9Q1ME19</accession>
<reference evidence="2" key="1">
    <citation type="journal article" date="2023" name="Proc. Natl. Acad. Sci. U.S.A.">
        <title>Genomic and structural basis for evolution of tropane alkaloid biosynthesis.</title>
        <authorList>
            <person name="Wanga Y.-J."/>
            <person name="Taina T."/>
            <person name="Yua J.-Y."/>
            <person name="Lia J."/>
            <person name="Xua B."/>
            <person name="Chenc J."/>
            <person name="D'Auriad J.C."/>
            <person name="Huanga J.-P."/>
            <person name="Huanga S.-X."/>
        </authorList>
    </citation>
    <scope>NUCLEOTIDE SEQUENCE [LARGE SCALE GENOMIC DNA]</scope>
    <source>
        <strain evidence="2">cv. KIB-2019</strain>
    </source>
</reference>
<dbReference type="Proteomes" id="UP001152561">
    <property type="component" value="Unassembled WGS sequence"/>
</dbReference>
<evidence type="ECO:0000313" key="2">
    <source>
        <dbReference type="Proteomes" id="UP001152561"/>
    </source>
</evidence>
<evidence type="ECO:0000313" key="1">
    <source>
        <dbReference type="EMBL" id="KAJ8557906.1"/>
    </source>
</evidence>
<protein>
    <submittedName>
        <fullName evidence="1">Uncharacterized protein</fullName>
    </submittedName>
</protein>
<gene>
    <name evidence="1" type="ORF">K7X08_004672</name>
</gene>
<proteinExistence type="predicted"/>
<sequence>MPIAEGGWNKQLASDSMKNVWMKLKDLRPAFRKLNNRDFKGISDRITTARASLRNIQEIISITYTNDLADEELEILQQLEKWSLIEEKALHQKSKATWIRLGDTNTKYFSVVMKERQQRKQITVLTSLFGTRLTEPPDIQREIILFYKSLTGTATTTLDVVNMNTMKKGSTLSHSQKIALCTDVTA</sequence>
<dbReference type="AlphaFoldDB" id="A0A9Q1ME19"/>